<dbReference type="Pfam" id="PF13377">
    <property type="entry name" value="Peripla_BP_3"/>
    <property type="match status" value="1"/>
</dbReference>
<dbReference type="CDD" id="cd06267">
    <property type="entry name" value="PBP1_LacI_sugar_binding-like"/>
    <property type="match status" value="1"/>
</dbReference>
<dbReference type="Gene3D" id="1.10.260.40">
    <property type="entry name" value="lambda repressor-like DNA-binding domains"/>
    <property type="match status" value="1"/>
</dbReference>
<evidence type="ECO:0000259" key="4">
    <source>
        <dbReference type="PROSITE" id="PS50932"/>
    </source>
</evidence>
<dbReference type="OrthoDB" id="9798934at2"/>
<keyword evidence="6" id="KW-1185">Reference proteome</keyword>
<evidence type="ECO:0000313" key="5">
    <source>
        <dbReference type="EMBL" id="PQV62607.1"/>
    </source>
</evidence>
<dbReference type="PANTHER" id="PTHR30146:SF109">
    <property type="entry name" value="HTH-TYPE TRANSCRIPTIONAL REGULATOR GALS"/>
    <property type="match status" value="1"/>
</dbReference>
<sequence>MTITSLDTLEIGTRKNITMKDVALRAGVHLSSVSVVLNGSKSSAGISSQTRERITEAAAELGYRRNGSAHTIRTGRFGNVAILLSPLKSRSYLPLPLLAGLHDALDQVNMTLTFCMLGDERLTESGTLPKFLREHMCDGLLIDYNLRIPQPMIDSIRRHRIPAVWINSKQEADCVHPNDFEAAEQATQHLLQLGHRKIAYIDFANQPDDPHYSAYDRCRGHTFTMQQAGLEPQVWKTESAGSDLIDFCTERLVAQDRPTAVIGYATYAFEALSYAAARLGLNVPDDLSVVSFGPEQTDYMCQPMTMLIEPQYEAGHLATGMMLRKIENPNDLIAPEAVRFSLAIGKSSAPIPLKATNRVGGT</sequence>
<dbReference type="AlphaFoldDB" id="A0A2S8SP85"/>
<dbReference type="InParanoid" id="A0A2S8SP85"/>
<dbReference type="GO" id="GO:0000976">
    <property type="term" value="F:transcription cis-regulatory region binding"/>
    <property type="evidence" value="ECO:0007669"/>
    <property type="project" value="TreeGrafter"/>
</dbReference>
<accession>A0A2S8SP85</accession>
<gene>
    <name evidence="5" type="ORF">B1R32_12719</name>
</gene>
<dbReference type="InterPro" id="IPR046335">
    <property type="entry name" value="LacI/GalR-like_sensor"/>
</dbReference>
<evidence type="ECO:0000256" key="2">
    <source>
        <dbReference type="ARBA" id="ARBA00023125"/>
    </source>
</evidence>
<dbReference type="InterPro" id="IPR000843">
    <property type="entry name" value="HTH_LacI"/>
</dbReference>
<dbReference type="EMBL" id="NIGF01000027">
    <property type="protein sequence ID" value="PQV62607.1"/>
    <property type="molecule type" value="Genomic_DNA"/>
</dbReference>
<dbReference type="Gene3D" id="3.40.50.2300">
    <property type="match status" value="2"/>
</dbReference>
<dbReference type="InterPro" id="IPR010982">
    <property type="entry name" value="Lambda_DNA-bd_dom_sf"/>
</dbReference>
<feature type="domain" description="HTH lacI-type" evidence="4">
    <location>
        <begin position="17"/>
        <end position="74"/>
    </location>
</feature>
<dbReference type="SUPFAM" id="SSF47413">
    <property type="entry name" value="lambda repressor-like DNA-binding domains"/>
    <property type="match status" value="1"/>
</dbReference>
<dbReference type="PROSITE" id="PS50932">
    <property type="entry name" value="HTH_LACI_2"/>
    <property type="match status" value="1"/>
</dbReference>
<evidence type="ECO:0000313" key="6">
    <source>
        <dbReference type="Proteomes" id="UP000237684"/>
    </source>
</evidence>
<keyword evidence="3" id="KW-0804">Transcription</keyword>
<dbReference type="SMART" id="SM00354">
    <property type="entry name" value="HTH_LACI"/>
    <property type="match status" value="1"/>
</dbReference>
<dbReference type="Pfam" id="PF00356">
    <property type="entry name" value="LacI"/>
    <property type="match status" value="1"/>
</dbReference>
<evidence type="ECO:0000256" key="1">
    <source>
        <dbReference type="ARBA" id="ARBA00023015"/>
    </source>
</evidence>
<protein>
    <submittedName>
        <fullName evidence="5">Transcriptional regulator, LacI family</fullName>
    </submittedName>
</protein>
<keyword evidence="2" id="KW-0238">DNA-binding</keyword>
<dbReference type="SUPFAM" id="SSF53822">
    <property type="entry name" value="Periplasmic binding protein-like I"/>
    <property type="match status" value="1"/>
</dbReference>
<dbReference type="RefSeq" id="WP_106381247.1">
    <property type="nucleotide sequence ID" value="NZ_NIGF01000027.1"/>
</dbReference>
<dbReference type="Proteomes" id="UP000237684">
    <property type="component" value="Unassembled WGS sequence"/>
</dbReference>
<dbReference type="CDD" id="cd01392">
    <property type="entry name" value="HTH_LacI"/>
    <property type="match status" value="1"/>
</dbReference>
<keyword evidence="1" id="KW-0805">Transcription regulation</keyword>
<reference evidence="5 6" key="1">
    <citation type="journal article" date="2018" name="Syst. Appl. Microbiol.">
        <title>Abditibacterium utsteinense sp. nov., the first cultivated member of candidate phylum FBP, isolated from ice-free Antarctic soil samples.</title>
        <authorList>
            <person name="Tahon G."/>
            <person name="Tytgat B."/>
            <person name="Lebbe L."/>
            <person name="Carlier A."/>
            <person name="Willems A."/>
        </authorList>
    </citation>
    <scope>NUCLEOTIDE SEQUENCE [LARGE SCALE GENOMIC DNA]</scope>
    <source>
        <strain evidence="5 6">LMG 29911</strain>
    </source>
</reference>
<dbReference type="PANTHER" id="PTHR30146">
    <property type="entry name" value="LACI-RELATED TRANSCRIPTIONAL REPRESSOR"/>
    <property type="match status" value="1"/>
</dbReference>
<dbReference type="GO" id="GO:0003700">
    <property type="term" value="F:DNA-binding transcription factor activity"/>
    <property type="evidence" value="ECO:0007669"/>
    <property type="project" value="TreeGrafter"/>
</dbReference>
<evidence type="ECO:0000256" key="3">
    <source>
        <dbReference type="ARBA" id="ARBA00023163"/>
    </source>
</evidence>
<dbReference type="InterPro" id="IPR028082">
    <property type="entry name" value="Peripla_BP_I"/>
</dbReference>
<organism evidence="5 6">
    <name type="scientific">Abditibacterium utsteinense</name>
    <dbReference type="NCBI Taxonomy" id="1960156"/>
    <lineage>
        <taxon>Bacteria</taxon>
        <taxon>Pseudomonadati</taxon>
        <taxon>Abditibacteriota</taxon>
        <taxon>Abditibacteriia</taxon>
        <taxon>Abditibacteriales</taxon>
        <taxon>Abditibacteriaceae</taxon>
        <taxon>Abditibacterium</taxon>
    </lineage>
</organism>
<name>A0A2S8SP85_9BACT</name>
<proteinExistence type="predicted"/>
<comment type="caution">
    <text evidence="5">The sequence shown here is derived from an EMBL/GenBank/DDBJ whole genome shotgun (WGS) entry which is preliminary data.</text>
</comment>